<feature type="domain" description="MTTase N-terminal" evidence="8">
    <location>
        <begin position="5"/>
        <end position="108"/>
    </location>
</feature>
<evidence type="ECO:0000256" key="4">
    <source>
        <dbReference type="ARBA" id="ARBA00022691"/>
    </source>
</evidence>
<keyword evidence="7" id="KW-0411">Iron-sulfur</keyword>
<evidence type="ECO:0000256" key="1">
    <source>
        <dbReference type="ARBA" id="ARBA00001966"/>
    </source>
</evidence>
<dbReference type="InterPro" id="IPR058240">
    <property type="entry name" value="rSAM_sf"/>
</dbReference>
<dbReference type="SFLD" id="SFLDG01082">
    <property type="entry name" value="B12-binding_domain_containing"/>
    <property type="match status" value="1"/>
</dbReference>
<dbReference type="Gene3D" id="3.80.30.20">
    <property type="entry name" value="tm_1862 like domain"/>
    <property type="match status" value="1"/>
</dbReference>
<gene>
    <name evidence="10" type="primary">mtaB</name>
    <name evidence="10" type="ORF">U1T56_16595</name>
</gene>
<reference evidence="10 11" key="1">
    <citation type="submission" date="2024-01" db="EMBL/GenBank/DDBJ databases">
        <title>Multi-omics insights into the function and evolution of sodium benzoate biodegradation pathways in Benzoatithermus flavus gen. nov., sp. nov. from hot spring.</title>
        <authorList>
            <person name="Hu C.-J."/>
            <person name="Li W.-J."/>
        </authorList>
    </citation>
    <scope>NUCLEOTIDE SEQUENCE [LARGE SCALE GENOMIC DNA]</scope>
    <source>
        <strain evidence="10 11">SYSU G07066</strain>
    </source>
</reference>
<evidence type="ECO:0000256" key="7">
    <source>
        <dbReference type="ARBA" id="ARBA00023014"/>
    </source>
</evidence>
<keyword evidence="5" id="KW-0479">Metal-binding</keyword>
<dbReference type="InterPro" id="IPR006638">
    <property type="entry name" value="Elp3/MiaA/NifB-like_rSAM"/>
</dbReference>
<dbReference type="NCBIfam" id="TIGR00089">
    <property type="entry name" value="MiaB/RimO family radical SAM methylthiotransferase"/>
    <property type="match status" value="1"/>
</dbReference>
<keyword evidence="3" id="KW-0808">Transferase</keyword>
<evidence type="ECO:0000313" key="10">
    <source>
        <dbReference type="EMBL" id="MEK0084773.1"/>
    </source>
</evidence>
<dbReference type="InterPro" id="IPR023404">
    <property type="entry name" value="rSAM_horseshoe"/>
</dbReference>
<evidence type="ECO:0000256" key="3">
    <source>
        <dbReference type="ARBA" id="ARBA00022679"/>
    </source>
</evidence>
<comment type="caution">
    <text evidence="10">The sequence shown here is derived from an EMBL/GenBank/DDBJ whole genome shotgun (WGS) entry which is preliminary data.</text>
</comment>
<dbReference type="CDD" id="cd01335">
    <property type="entry name" value="Radical_SAM"/>
    <property type="match status" value="1"/>
</dbReference>
<keyword evidence="11" id="KW-1185">Reference proteome</keyword>
<evidence type="ECO:0000256" key="6">
    <source>
        <dbReference type="ARBA" id="ARBA00023004"/>
    </source>
</evidence>
<keyword evidence="6" id="KW-0408">Iron</keyword>
<dbReference type="InterPro" id="IPR020612">
    <property type="entry name" value="Methylthiotransferase_CS"/>
</dbReference>
<dbReference type="InterPro" id="IPR005839">
    <property type="entry name" value="Methylthiotransferase"/>
</dbReference>
<keyword evidence="2" id="KW-0004">4Fe-4S</keyword>
<dbReference type="InterPro" id="IPR006467">
    <property type="entry name" value="MiaB-like_bact"/>
</dbReference>
<evidence type="ECO:0000313" key="11">
    <source>
        <dbReference type="Proteomes" id="UP001375743"/>
    </source>
</evidence>
<name>A0ABU8XU98_9PROT</name>
<accession>A0ABU8XU98</accession>
<proteinExistence type="predicted"/>
<dbReference type="SUPFAM" id="SSF102114">
    <property type="entry name" value="Radical SAM enzymes"/>
    <property type="match status" value="1"/>
</dbReference>
<sequence length="425" mass="46769">MAQTDEIEVITFGCRLNTFESEVIRRHAGAAALKDAVIVHTCAVTAEAERQARQTIRRLRRERPSARIIVTGCSVQVSSGAYAAMAEVDHVVGNAEKLKPETWRELASATDTAPRIRVGDIMTVGETAHHLVDGLDGRTRAFLQVQQGCDHRCTFCIIPYGRGPSRSVPLPVIAEQARTLVAAGYREIVVTGVDITSYGKDLPGQPTLGAMLKGLLEEVPELSRLRLSSIDPAEIDDDLRDLVAEEPRLMPHLHLSVQAGDDLVLKRMKRRHLRRHVLEVTADLRRLRPDIVFGADLIAGFPTEDEAMFRNTLDLVDEAGLTFLHVFPYSARVGTPAARMPQVPKEVRKQRAARLREKGEAALDRFLRAQLGQRRRALMERHDTGHTDHFAPVRLAAGSPPLPAGTIAELTLEAVADGVLLGRPA</sequence>
<dbReference type="Proteomes" id="UP001375743">
    <property type="component" value="Unassembled WGS sequence"/>
</dbReference>
<dbReference type="PANTHER" id="PTHR11918:SF45">
    <property type="entry name" value="THREONYLCARBAMOYLADENOSINE TRNA METHYLTHIOTRANSFERASE"/>
    <property type="match status" value="1"/>
</dbReference>
<evidence type="ECO:0000256" key="5">
    <source>
        <dbReference type="ARBA" id="ARBA00022723"/>
    </source>
</evidence>
<dbReference type="InterPro" id="IPR038135">
    <property type="entry name" value="Methylthiotransferase_N_sf"/>
</dbReference>
<dbReference type="Gene3D" id="3.40.50.12160">
    <property type="entry name" value="Methylthiotransferase, N-terminal domain"/>
    <property type="match status" value="1"/>
</dbReference>
<dbReference type="Pfam" id="PF04055">
    <property type="entry name" value="Radical_SAM"/>
    <property type="match status" value="1"/>
</dbReference>
<organism evidence="10 11">
    <name type="scientific">Benzoatithermus flavus</name>
    <dbReference type="NCBI Taxonomy" id="3108223"/>
    <lineage>
        <taxon>Bacteria</taxon>
        <taxon>Pseudomonadati</taxon>
        <taxon>Pseudomonadota</taxon>
        <taxon>Alphaproteobacteria</taxon>
        <taxon>Geminicoccales</taxon>
        <taxon>Geminicoccaceae</taxon>
        <taxon>Benzoatithermus</taxon>
    </lineage>
</organism>
<dbReference type="PANTHER" id="PTHR11918">
    <property type="entry name" value="RADICAL SAM PROTEINS"/>
    <property type="match status" value="1"/>
</dbReference>
<dbReference type="NCBIfam" id="TIGR01579">
    <property type="entry name" value="MiaB-like-C"/>
    <property type="match status" value="1"/>
</dbReference>
<keyword evidence="4" id="KW-0949">S-adenosyl-L-methionine</keyword>
<feature type="domain" description="Radical SAM core" evidence="9">
    <location>
        <begin position="135"/>
        <end position="365"/>
    </location>
</feature>
<dbReference type="SFLD" id="SFLDS00029">
    <property type="entry name" value="Radical_SAM"/>
    <property type="match status" value="1"/>
</dbReference>
<evidence type="ECO:0000256" key="2">
    <source>
        <dbReference type="ARBA" id="ARBA00022485"/>
    </source>
</evidence>
<evidence type="ECO:0000259" key="9">
    <source>
        <dbReference type="PROSITE" id="PS51918"/>
    </source>
</evidence>
<dbReference type="SMART" id="SM00729">
    <property type="entry name" value="Elp3"/>
    <property type="match status" value="1"/>
</dbReference>
<comment type="cofactor">
    <cofactor evidence="1">
        <name>[4Fe-4S] cluster</name>
        <dbReference type="ChEBI" id="CHEBI:49883"/>
    </cofactor>
</comment>
<protein>
    <submittedName>
        <fullName evidence="10">tRNA (N(6)-L-threonylcarbamoyladenosine(37)-C(2))-methylthiotransferase MtaB</fullName>
    </submittedName>
</protein>
<dbReference type="RefSeq" id="WP_418160625.1">
    <property type="nucleotide sequence ID" value="NZ_JBBLZC010000018.1"/>
</dbReference>
<dbReference type="EMBL" id="JBBLZC010000018">
    <property type="protein sequence ID" value="MEK0084773.1"/>
    <property type="molecule type" value="Genomic_DNA"/>
</dbReference>
<dbReference type="PROSITE" id="PS51918">
    <property type="entry name" value="RADICAL_SAM"/>
    <property type="match status" value="1"/>
</dbReference>
<evidence type="ECO:0000259" key="8">
    <source>
        <dbReference type="PROSITE" id="PS51449"/>
    </source>
</evidence>
<dbReference type="PROSITE" id="PS51449">
    <property type="entry name" value="MTTASE_N"/>
    <property type="match status" value="1"/>
</dbReference>
<dbReference type="InterPro" id="IPR013848">
    <property type="entry name" value="Methylthiotransferase_N"/>
</dbReference>
<dbReference type="Pfam" id="PF00919">
    <property type="entry name" value="UPF0004"/>
    <property type="match status" value="1"/>
</dbReference>
<dbReference type="InterPro" id="IPR007197">
    <property type="entry name" value="rSAM"/>
</dbReference>
<dbReference type="PROSITE" id="PS01278">
    <property type="entry name" value="MTTASE_RADICAL"/>
    <property type="match status" value="1"/>
</dbReference>